<reference evidence="1" key="1">
    <citation type="submission" date="2020-09" db="EMBL/GenBank/DDBJ databases">
        <title>Genomic insights into the novelty and pathogenicity of a unique biofilm-forming Enterococcus sp. bacteria (Enterococcus lacertideformus) identified in reptiles.</title>
        <authorList>
            <person name="Agius J.E."/>
            <person name="Phalen D.N."/>
            <person name="Rose K."/>
            <person name="Eden J.-S."/>
        </authorList>
    </citation>
    <scope>NUCLEOTIDE SEQUENCE</scope>
    <source>
        <strain evidence="1">PHRS 0518</strain>
    </source>
</reference>
<evidence type="ECO:0000313" key="2">
    <source>
        <dbReference type="Proteomes" id="UP000637757"/>
    </source>
</evidence>
<evidence type="ECO:0000313" key="1">
    <source>
        <dbReference type="EMBL" id="MBF8807798.1"/>
    </source>
</evidence>
<dbReference type="AlphaFoldDB" id="A0A931FBN7"/>
<name>A0A931FBN7_9ENTE</name>
<proteinExistence type="predicted"/>
<dbReference type="EMBL" id="JADAKE010000014">
    <property type="protein sequence ID" value="MBF8807798.1"/>
    <property type="molecule type" value="Genomic_DNA"/>
</dbReference>
<comment type="caution">
    <text evidence="1">The sequence shown here is derived from an EMBL/GenBank/DDBJ whole genome shotgun (WGS) entry which is preliminary data.</text>
</comment>
<organism evidence="1 2">
    <name type="scientific">Enterococcus lacertideformus</name>
    <dbReference type="NCBI Taxonomy" id="2771493"/>
    <lineage>
        <taxon>Bacteria</taxon>
        <taxon>Bacillati</taxon>
        <taxon>Bacillota</taxon>
        <taxon>Bacilli</taxon>
        <taxon>Lactobacillales</taxon>
        <taxon>Enterococcaceae</taxon>
        <taxon>Enterococcus</taxon>
    </lineage>
</organism>
<accession>A0A931FBN7</accession>
<dbReference type="Proteomes" id="UP000637757">
    <property type="component" value="Unassembled WGS sequence"/>
</dbReference>
<protein>
    <submittedName>
        <fullName evidence="1">Uncharacterized protein</fullName>
    </submittedName>
</protein>
<sequence length="60" mass="6352">MIKKMGILGVVCAGILVVCNIGTSKVLADNDDLKEEMVADTATEQWNGASKDEIVADKSL</sequence>
<gene>
    <name evidence="1" type="ORF">IC227_04820</name>
</gene>
<keyword evidence="2" id="KW-1185">Reference proteome</keyword>